<evidence type="ECO:0000256" key="3">
    <source>
        <dbReference type="ARBA" id="ARBA00023274"/>
    </source>
</evidence>
<feature type="domain" description="Small ribosomal subunit protein uS10" evidence="5">
    <location>
        <begin position="104"/>
        <end position="202"/>
    </location>
</feature>
<evidence type="ECO:0000256" key="2">
    <source>
        <dbReference type="ARBA" id="ARBA00022980"/>
    </source>
</evidence>
<protein>
    <submittedName>
        <fullName evidence="6">Mitochondrial ribosomal protein S10</fullName>
    </submittedName>
</protein>
<organism evidence="6">
    <name type="scientific">Phaffia rhodozyma</name>
    <name type="common">Yeast</name>
    <name type="synonym">Xanthophyllomyces dendrorhous</name>
    <dbReference type="NCBI Taxonomy" id="264483"/>
    <lineage>
        <taxon>Eukaryota</taxon>
        <taxon>Fungi</taxon>
        <taxon>Dikarya</taxon>
        <taxon>Basidiomycota</taxon>
        <taxon>Agaricomycotina</taxon>
        <taxon>Tremellomycetes</taxon>
        <taxon>Cystofilobasidiales</taxon>
        <taxon>Mrakiaceae</taxon>
        <taxon>Phaffia</taxon>
    </lineage>
</organism>
<feature type="compositionally biased region" description="Basic and acidic residues" evidence="4">
    <location>
        <begin position="278"/>
        <end position="292"/>
    </location>
</feature>
<feature type="compositionally biased region" description="Low complexity" evidence="4">
    <location>
        <begin position="256"/>
        <end position="277"/>
    </location>
</feature>
<feature type="compositionally biased region" description="Polar residues" evidence="4">
    <location>
        <begin position="27"/>
        <end position="42"/>
    </location>
</feature>
<dbReference type="EMBL" id="LN483166">
    <property type="protein sequence ID" value="CED84638.1"/>
    <property type="molecule type" value="Genomic_DNA"/>
</dbReference>
<dbReference type="SUPFAM" id="SSF54999">
    <property type="entry name" value="Ribosomal protein S10"/>
    <property type="match status" value="1"/>
</dbReference>
<keyword evidence="2 6" id="KW-0689">Ribosomal protein</keyword>
<sequence length="329" mass="36452">MSGPFALRSLASNRSSISVAGLSARSFTSSPSFNVRQPNEWSYPSKDGDNKPRRPFLNPDVSELIPNKVAIRAGLPPYRLPSTNIDVYALPPTLPKTHDILTHSITFTAYEHESLRPYAAMVRHCALALLIPVTGPTQHPRKVKRWAAVRSPFVHAKSKEVFERYTYTETMDIWDAHDKSVEVMIKVLLASGRGEHVSIKVEKYSRGKFDVEAGPSEPTSPLLQTTKASTTYIQELADKLVREIEQELASKKAAEASEVTVESSSSSDTPSTTATSIPEEKIEEIVKEKALNDAEGFGSGMSEEIERKKEEVKELVQEGEIKIEGKDNN</sequence>
<dbReference type="InterPro" id="IPR036838">
    <property type="entry name" value="Ribosomal_uS10_dom_sf"/>
</dbReference>
<dbReference type="GO" id="GO:0003735">
    <property type="term" value="F:structural constituent of ribosome"/>
    <property type="evidence" value="ECO:0007669"/>
    <property type="project" value="InterPro"/>
</dbReference>
<dbReference type="GO" id="GO:1990904">
    <property type="term" value="C:ribonucleoprotein complex"/>
    <property type="evidence" value="ECO:0007669"/>
    <property type="project" value="UniProtKB-KW"/>
</dbReference>
<proteinExistence type="inferred from homology"/>
<dbReference type="GO" id="GO:0005840">
    <property type="term" value="C:ribosome"/>
    <property type="evidence" value="ECO:0007669"/>
    <property type="project" value="UniProtKB-KW"/>
</dbReference>
<dbReference type="AlphaFoldDB" id="A0A0F7SWZ8"/>
<accession>A0A0F7SWZ8</accession>
<feature type="region of interest" description="Disordered" evidence="4">
    <location>
        <begin position="251"/>
        <end position="311"/>
    </location>
</feature>
<comment type="similarity">
    <text evidence="1">Belongs to the universal ribosomal protein uS10 family.</text>
</comment>
<dbReference type="Gene3D" id="3.30.70.600">
    <property type="entry name" value="Ribosomal protein S10 domain"/>
    <property type="match status" value="1"/>
</dbReference>
<dbReference type="InterPro" id="IPR027486">
    <property type="entry name" value="Ribosomal_uS10_dom"/>
</dbReference>
<reference evidence="6" key="1">
    <citation type="submission" date="2014-08" db="EMBL/GenBank/DDBJ databases">
        <authorList>
            <person name="Sharma Rahul"/>
            <person name="Thines Marco"/>
        </authorList>
    </citation>
    <scope>NUCLEOTIDE SEQUENCE</scope>
</reference>
<dbReference type="SMART" id="SM01403">
    <property type="entry name" value="Ribosomal_S10"/>
    <property type="match status" value="1"/>
</dbReference>
<dbReference type="HAMAP" id="MF_00508">
    <property type="entry name" value="Ribosomal_uS10"/>
    <property type="match status" value="1"/>
</dbReference>
<dbReference type="GO" id="GO:0006412">
    <property type="term" value="P:translation"/>
    <property type="evidence" value="ECO:0007669"/>
    <property type="project" value="InterPro"/>
</dbReference>
<evidence type="ECO:0000256" key="1">
    <source>
        <dbReference type="ARBA" id="ARBA00007102"/>
    </source>
</evidence>
<feature type="region of interest" description="Disordered" evidence="4">
    <location>
        <begin position="27"/>
        <end position="55"/>
    </location>
</feature>
<keyword evidence="3" id="KW-0687">Ribonucleoprotein</keyword>
<dbReference type="Pfam" id="PF00338">
    <property type="entry name" value="Ribosomal_S10"/>
    <property type="match status" value="1"/>
</dbReference>
<evidence type="ECO:0000256" key="4">
    <source>
        <dbReference type="SAM" id="MobiDB-lite"/>
    </source>
</evidence>
<evidence type="ECO:0000313" key="6">
    <source>
        <dbReference type="EMBL" id="CED84638.1"/>
    </source>
</evidence>
<name>A0A0F7SWZ8_PHARH</name>
<dbReference type="InterPro" id="IPR001848">
    <property type="entry name" value="Ribosomal_uS10"/>
</dbReference>
<evidence type="ECO:0000259" key="5">
    <source>
        <dbReference type="SMART" id="SM01403"/>
    </source>
</evidence>